<dbReference type="PROSITE" id="PS50949">
    <property type="entry name" value="HTH_GNTR"/>
    <property type="match status" value="1"/>
</dbReference>
<dbReference type="Proteomes" id="UP000309848">
    <property type="component" value="Unassembled WGS sequence"/>
</dbReference>
<dbReference type="InterPro" id="IPR036388">
    <property type="entry name" value="WH-like_DNA-bd_sf"/>
</dbReference>
<dbReference type="OrthoDB" id="9028214at2"/>
<keyword evidence="1" id="KW-0805">Transcription regulation</keyword>
<dbReference type="Gene3D" id="1.20.120.530">
    <property type="entry name" value="GntR ligand-binding domain-like"/>
    <property type="match status" value="1"/>
</dbReference>
<dbReference type="InterPro" id="IPR011711">
    <property type="entry name" value="GntR_C"/>
</dbReference>
<name>A0A4S1WCN6_9SPHN</name>
<comment type="caution">
    <text evidence="5">The sequence shown here is derived from an EMBL/GenBank/DDBJ whole genome shotgun (WGS) entry which is preliminary data.</text>
</comment>
<gene>
    <name evidence="5" type="ORF">E5A74_14575</name>
</gene>
<proteinExistence type="predicted"/>
<organism evidence="5 6">
    <name type="scientific">Sphingomonas naasensis</name>
    <dbReference type="NCBI Taxonomy" id="1344951"/>
    <lineage>
        <taxon>Bacteria</taxon>
        <taxon>Pseudomonadati</taxon>
        <taxon>Pseudomonadota</taxon>
        <taxon>Alphaproteobacteria</taxon>
        <taxon>Sphingomonadales</taxon>
        <taxon>Sphingomonadaceae</taxon>
        <taxon>Sphingomonas</taxon>
    </lineage>
</organism>
<evidence type="ECO:0000256" key="1">
    <source>
        <dbReference type="ARBA" id="ARBA00023015"/>
    </source>
</evidence>
<dbReference type="InterPro" id="IPR008920">
    <property type="entry name" value="TF_FadR/GntR_C"/>
</dbReference>
<dbReference type="AlphaFoldDB" id="A0A4S1WCN6"/>
<dbReference type="SMART" id="SM00895">
    <property type="entry name" value="FCD"/>
    <property type="match status" value="1"/>
</dbReference>
<dbReference type="Pfam" id="PF00392">
    <property type="entry name" value="GntR"/>
    <property type="match status" value="1"/>
</dbReference>
<evidence type="ECO:0000313" key="5">
    <source>
        <dbReference type="EMBL" id="TGX40714.1"/>
    </source>
</evidence>
<dbReference type="Pfam" id="PF07729">
    <property type="entry name" value="FCD"/>
    <property type="match status" value="1"/>
</dbReference>
<accession>A0A4S1WCN6</accession>
<evidence type="ECO:0000313" key="6">
    <source>
        <dbReference type="Proteomes" id="UP000309848"/>
    </source>
</evidence>
<dbReference type="CDD" id="cd07377">
    <property type="entry name" value="WHTH_GntR"/>
    <property type="match status" value="1"/>
</dbReference>
<dbReference type="Gene3D" id="1.10.10.10">
    <property type="entry name" value="Winged helix-like DNA-binding domain superfamily/Winged helix DNA-binding domain"/>
    <property type="match status" value="1"/>
</dbReference>
<dbReference type="SUPFAM" id="SSF46785">
    <property type="entry name" value="Winged helix' DNA-binding domain"/>
    <property type="match status" value="1"/>
</dbReference>
<keyword evidence="2" id="KW-0238">DNA-binding</keyword>
<dbReference type="PRINTS" id="PR00035">
    <property type="entry name" value="HTHGNTR"/>
</dbReference>
<dbReference type="InterPro" id="IPR000524">
    <property type="entry name" value="Tscrpt_reg_HTH_GntR"/>
</dbReference>
<dbReference type="InterPro" id="IPR036390">
    <property type="entry name" value="WH_DNA-bd_sf"/>
</dbReference>
<dbReference type="GO" id="GO:0003700">
    <property type="term" value="F:DNA-binding transcription factor activity"/>
    <property type="evidence" value="ECO:0007669"/>
    <property type="project" value="InterPro"/>
</dbReference>
<dbReference type="EMBL" id="SRXU01000006">
    <property type="protein sequence ID" value="TGX40714.1"/>
    <property type="molecule type" value="Genomic_DNA"/>
</dbReference>
<evidence type="ECO:0000259" key="4">
    <source>
        <dbReference type="PROSITE" id="PS50949"/>
    </source>
</evidence>
<dbReference type="SMART" id="SM00345">
    <property type="entry name" value="HTH_GNTR"/>
    <property type="match status" value="1"/>
</dbReference>
<evidence type="ECO:0000256" key="2">
    <source>
        <dbReference type="ARBA" id="ARBA00023125"/>
    </source>
</evidence>
<dbReference type="PANTHER" id="PTHR43537">
    <property type="entry name" value="TRANSCRIPTIONAL REGULATOR, GNTR FAMILY"/>
    <property type="match status" value="1"/>
</dbReference>
<dbReference type="SUPFAM" id="SSF48008">
    <property type="entry name" value="GntR ligand-binding domain-like"/>
    <property type="match status" value="1"/>
</dbReference>
<evidence type="ECO:0000256" key="3">
    <source>
        <dbReference type="ARBA" id="ARBA00023163"/>
    </source>
</evidence>
<keyword evidence="6" id="KW-1185">Reference proteome</keyword>
<feature type="domain" description="HTH gntR-type" evidence="4">
    <location>
        <begin position="24"/>
        <end position="91"/>
    </location>
</feature>
<dbReference type="PANTHER" id="PTHR43537:SF44">
    <property type="entry name" value="GNTR FAMILY REGULATORY PROTEIN"/>
    <property type="match status" value="1"/>
</dbReference>
<keyword evidence="3" id="KW-0804">Transcription</keyword>
<reference evidence="5 6" key="1">
    <citation type="submission" date="2019-04" db="EMBL/GenBank/DDBJ databases">
        <title>Sphingomonas psychrotolerans sp. nov., isolated from soil in the Tianshan Mountains, Xinjiang, China.</title>
        <authorList>
            <person name="Luo Y."/>
            <person name="Sheng H."/>
        </authorList>
    </citation>
    <scope>NUCLEOTIDE SEQUENCE [LARGE SCALE GENOMIC DNA]</scope>
    <source>
        <strain evidence="5 6">KIS18-15</strain>
    </source>
</reference>
<dbReference type="RefSeq" id="WP_135986222.1">
    <property type="nucleotide sequence ID" value="NZ_JAASQM010000005.1"/>
</dbReference>
<sequence length="248" mass="26275">MQRSIMEDAGTALSASSARSALGHNLTLGLVDALGRAIVAGECANGMLPTEPELERRFAVSRSVVREAVKMLAAKGLVVTRPRQGSRIEPCTAWDLFDPLVLDWMVEGSIAPEMLRQLCAFSMSIEPAAAALAAQSGGAGGHAAIAAACHRIAQRQGQWPLRIDATIAFHRAVISASGNVFYLRTGDAIDAAHRVLARHGMAERPALLPHYPAIARAIEVGAAERARREMTTLLVRLFEPVLGGTAAA</sequence>
<protein>
    <submittedName>
        <fullName evidence="5">FadR family transcriptional regulator</fullName>
    </submittedName>
</protein>
<dbReference type="GO" id="GO:0003677">
    <property type="term" value="F:DNA binding"/>
    <property type="evidence" value="ECO:0007669"/>
    <property type="project" value="UniProtKB-KW"/>
</dbReference>